<accession>A0A0G4IK29</accession>
<keyword evidence="2" id="KW-1185">Reference proteome</keyword>
<proteinExistence type="predicted"/>
<reference evidence="1 2" key="1">
    <citation type="submission" date="2015-02" db="EMBL/GenBank/DDBJ databases">
        <authorList>
            <person name="Chooi Y.-H."/>
        </authorList>
    </citation>
    <scope>NUCLEOTIDE SEQUENCE [LARGE SCALE GENOMIC DNA]</scope>
    <source>
        <strain evidence="1">E3</strain>
    </source>
</reference>
<sequence>MGCSVIRRRELREPAYNQCSADEYISAVVGSRKFAYRGRAQPWCVDAYCKFHMELHDISIRSIARYINTLVHDVEPTHG</sequence>
<organism evidence="1 2">
    <name type="scientific">Plasmodiophora brassicae</name>
    <name type="common">Clubroot disease agent</name>
    <dbReference type="NCBI Taxonomy" id="37360"/>
    <lineage>
        <taxon>Eukaryota</taxon>
        <taxon>Sar</taxon>
        <taxon>Rhizaria</taxon>
        <taxon>Endomyxa</taxon>
        <taxon>Phytomyxea</taxon>
        <taxon>Plasmodiophorida</taxon>
        <taxon>Plasmodiophoridae</taxon>
        <taxon>Plasmodiophora</taxon>
    </lineage>
</organism>
<name>A0A0G4IK29_PLABS</name>
<dbReference type="EMBL" id="CDSF01000024">
    <property type="protein sequence ID" value="CEO95561.1"/>
    <property type="molecule type" value="Genomic_DNA"/>
</dbReference>
<gene>
    <name evidence="1" type="ORF">PBRA_004287</name>
</gene>
<evidence type="ECO:0000313" key="1">
    <source>
        <dbReference type="EMBL" id="CEO95561.1"/>
    </source>
</evidence>
<evidence type="ECO:0000313" key="2">
    <source>
        <dbReference type="Proteomes" id="UP000039324"/>
    </source>
</evidence>
<protein>
    <submittedName>
        <fullName evidence="1">Uncharacterized protein</fullName>
    </submittedName>
</protein>
<dbReference type="AlphaFoldDB" id="A0A0G4IK29"/>
<dbReference type="Proteomes" id="UP000039324">
    <property type="component" value="Unassembled WGS sequence"/>
</dbReference>